<dbReference type="EC" id="2.7.8.5" evidence="5 16"/>
<evidence type="ECO:0000256" key="9">
    <source>
        <dbReference type="ARBA" id="ARBA00022692"/>
    </source>
</evidence>
<keyword evidence="12 18" id="KW-0472">Membrane</keyword>
<keyword evidence="13" id="KW-0594">Phospholipid biosynthesis</keyword>
<keyword evidence="20" id="KW-1185">Reference proteome</keyword>
<accession>M2PAA9</accession>
<feature type="transmembrane region" description="Helical" evidence="18">
    <location>
        <begin position="167"/>
        <end position="190"/>
    </location>
</feature>
<evidence type="ECO:0000256" key="17">
    <source>
        <dbReference type="RuleBase" id="RU003750"/>
    </source>
</evidence>
<comment type="pathway">
    <text evidence="3">Phospholipid metabolism; phosphatidylglycerol biosynthesis; phosphatidylglycerol from CDP-diacylglycerol: step 1/2.</text>
</comment>
<keyword evidence="7" id="KW-0444">Lipid biosynthesis</keyword>
<dbReference type="PATRIC" id="fig|999415.3.peg.450"/>
<dbReference type="EMBL" id="AGEJ01000008">
    <property type="protein sequence ID" value="EMD17302.1"/>
    <property type="molecule type" value="Genomic_DNA"/>
</dbReference>
<name>M2PAA9_9FIRM</name>
<dbReference type="InterPro" id="IPR043130">
    <property type="entry name" value="CDP-OH_PTrfase_TM_dom"/>
</dbReference>
<comment type="catalytic activity">
    <reaction evidence="15">
        <text>a CDP-1,2-diacyl-sn-glycerol + sn-glycerol 3-phosphate = a 1,2-diacyl-sn-glycero-3-phospho-(1'-sn-glycero-3'-phosphate) + CMP + H(+)</text>
        <dbReference type="Rhea" id="RHEA:12593"/>
        <dbReference type="ChEBI" id="CHEBI:15378"/>
        <dbReference type="ChEBI" id="CHEBI:57597"/>
        <dbReference type="ChEBI" id="CHEBI:58332"/>
        <dbReference type="ChEBI" id="CHEBI:60110"/>
        <dbReference type="ChEBI" id="CHEBI:60377"/>
        <dbReference type="EC" id="2.7.8.5"/>
    </reaction>
</comment>
<gene>
    <name evidence="19" type="ORF">HMPREF9943_00455</name>
</gene>
<dbReference type="InterPro" id="IPR000462">
    <property type="entry name" value="CDP-OH_P_trans"/>
</dbReference>
<dbReference type="Pfam" id="PF01066">
    <property type="entry name" value="CDP-OH_P_transf"/>
    <property type="match status" value="1"/>
</dbReference>
<dbReference type="PANTHER" id="PTHR14269">
    <property type="entry name" value="CDP-DIACYLGLYCEROL--GLYCEROL-3-PHOSPHATE 3-PHOSPHATIDYLTRANSFERASE-RELATED"/>
    <property type="match status" value="1"/>
</dbReference>
<feature type="transmembrane region" description="Helical" evidence="18">
    <location>
        <begin position="44"/>
        <end position="66"/>
    </location>
</feature>
<dbReference type="STRING" id="999415.HMPREF9943_00455"/>
<evidence type="ECO:0000256" key="4">
    <source>
        <dbReference type="ARBA" id="ARBA00010441"/>
    </source>
</evidence>
<feature type="transmembrane region" description="Helical" evidence="18">
    <location>
        <begin position="91"/>
        <end position="116"/>
    </location>
</feature>
<dbReference type="RefSeq" id="WP_004801656.1">
    <property type="nucleotide sequence ID" value="NZ_KB446646.1"/>
</dbReference>
<dbReference type="GO" id="GO:0006655">
    <property type="term" value="P:phosphatidylglycerol biosynthetic process"/>
    <property type="evidence" value="ECO:0007669"/>
    <property type="project" value="UniProtKB-UniPathway"/>
</dbReference>
<sequence>MSKMNLPNRLTSIRLLLVPVFIMIYLFDFRYFNIDVPVYDILGTSLSLIDILAAIIFVSAAITDYFDGKLARRKNLVTTFGKFIDPIADKLLVNSALILLTYFNRMSVIALLIMILRDTFVDGIRLACVSKNVVLPASIYGKAKTMTQMIGITLLILNNPVFHYFKIPFASIVIWIAAFISALSGVDYFVKNKGYIMESM</sequence>
<dbReference type="UniPathway" id="UPA00084">
    <property type="reaction ID" value="UER00503"/>
</dbReference>
<dbReference type="Gene3D" id="1.20.120.1760">
    <property type="match status" value="1"/>
</dbReference>
<reference evidence="19 20" key="1">
    <citation type="submission" date="2013-02" db="EMBL/GenBank/DDBJ databases">
        <title>The Genome Sequence of Lactobacillus catenaformis F0143.</title>
        <authorList>
            <consortium name="The Broad Institute Genome Sequencing Platform"/>
            <person name="Earl A."/>
            <person name="Ward D."/>
            <person name="Feldgarden M."/>
            <person name="Gevers D."/>
            <person name="Izard J."/>
            <person name="Blanton J.M."/>
            <person name="Mathney J."/>
            <person name="Dewhirst F.E."/>
            <person name="Young S.K."/>
            <person name="Zeng Q."/>
            <person name="Gargeya S."/>
            <person name="Fitzgerald M."/>
            <person name="Haas B."/>
            <person name="Abouelleil A."/>
            <person name="Alvarado L."/>
            <person name="Arachchi H.M."/>
            <person name="Berlin A."/>
            <person name="Chapman S.B."/>
            <person name="Gearin G."/>
            <person name="Goldberg J."/>
            <person name="Griggs A."/>
            <person name="Gujja S."/>
            <person name="Hansen M."/>
            <person name="Heiman D."/>
            <person name="Howarth C."/>
            <person name="Larimer J."/>
            <person name="Lui A."/>
            <person name="MacDonald P.J.P."/>
            <person name="McCowen C."/>
            <person name="Montmayeur A."/>
            <person name="Murphy C."/>
            <person name="Neiman D."/>
            <person name="Pearson M."/>
            <person name="Priest M."/>
            <person name="Roberts A."/>
            <person name="Saif S."/>
            <person name="Shea T."/>
            <person name="Sisk P."/>
            <person name="Stolte C."/>
            <person name="Sykes S."/>
            <person name="Wortman J."/>
            <person name="Nusbaum C."/>
            <person name="Birren B."/>
        </authorList>
    </citation>
    <scope>NUCLEOTIDE SEQUENCE [LARGE SCALE GENOMIC DNA]</scope>
    <source>
        <strain evidence="19 20">OT 569</strain>
    </source>
</reference>
<dbReference type="eggNOG" id="COG0558">
    <property type="taxonomic scope" value="Bacteria"/>
</dbReference>
<comment type="function">
    <text evidence="1">This protein catalyzes the committed step to the synthesis of the acidic phospholipids.</text>
</comment>
<evidence type="ECO:0000256" key="12">
    <source>
        <dbReference type="ARBA" id="ARBA00023136"/>
    </source>
</evidence>
<evidence type="ECO:0000256" key="5">
    <source>
        <dbReference type="ARBA" id="ARBA00013170"/>
    </source>
</evidence>
<dbReference type="InterPro" id="IPR050324">
    <property type="entry name" value="CDP-alcohol_PTase-I"/>
</dbReference>
<evidence type="ECO:0000256" key="8">
    <source>
        <dbReference type="ARBA" id="ARBA00022679"/>
    </source>
</evidence>
<dbReference type="PIRSF" id="PIRSF000847">
    <property type="entry name" value="Phos_ph_gly_syn"/>
    <property type="match status" value="1"/>
</dbReference>
<evidence type="ECO:0000256" key="6">
    <source>
        <dbReference type="ARBA" id="ARBA00014944"/>
    </source>
</evidence>
<comment type="caution">
    <text evidence="19">The sequence shown here is derived from an EMBL/GenBank/DDBJ whole genome shotgun (WGS) entry which is preliminary data.</text>
</comment>
<dbReference type="GO" id="GO:0016020">
    <property type="term" value="C:membrane"/>
    <property type="evidence" value="ECO:0007669"/>
    <property type="project" value="UniProtKB-SubCell"/>
</dbReference>
<feature type="transmembrane region" description="Helical" evidence="18">
    <location>
        <begin position="12"/>
        <end position="32"/>
    </location>
</feature>
<evidence type="ECO:0000256" key="3">
    <source>
        <dbReference type="ARBA" id="ARBA00005042"/>
    </source>
</evidence>
<dbReference type="PANTHER" id="PTHR14269:SF62">
    <property type="entry name" value="CDP-DIACYLGLYCEROL--GLYCEROL-3-PHOSPHATE 3-PHOSPHATIDYLTRANSFERASE 1, CHLOROPLASTIC"/>
    <property type="match status" value="1"/>
</dbReference>
<evidence type="ECO:0000313" key="19">
    <source>
        <dbReference type="EMBL" id="EMD17302.1"/>
    </source>
</evidence>
<evidence type="ECO:0000256" key="11">
    <source>
        <dbReference type="ARBA" id="ARBA00023098"/>
    </source>
</evidence>
<protein>
    <recommendedName>
        <fullName evidence="6 16">CDP-diacylglycerol--glycerol-3-phosphate 3-phosphatidyltransferase</fullName>
        <ecNumber evidence="5 16">2.7.8.5</ecNumber>
    </recommendedName>
</protein>
<dbReference type="PROSITE" id="PS00379">
    <property type="entry name" value="CDP_ALCOHOL_P_TRANSF"/>
    <property type="match status" value="1"/>
</dbReference>
<evidence type="ECO:0000313" key="20">
    <source>
        <dbReference type="Proteomes" id="UP000011758"/>
    </source>
</evidence>
<evidence type="ECO:0000256" key="16">
    <source>
        <dbReference type="NCBIfam" id="TIGR00560"/>
    </source>
</evidence>
<evidence type="ECO:0000256" key="13">
    <source>
        <dbReference type="ARBA" id="ARBA00023209"/>
    </source>
</evidence>
<dbReference type="GO" id="GO:0008444">
    <property type="term" value="F:CDP-diacylglycerol-glycerol-3-phosphate 3-phosphatidyltransferase activity"/>
    <property type="evidence" value="ECO:0007669"/>
    <property type="project" value="UniProtKB-UniRule"/>
</dbReference>
<evidence type="ECO:0000256" key="14">
    <source>
        <dbReference type="ARBA" id="ARBA00023264"/>
    </source>
</evidence>
<keyword evidence="8 17" id="KW-0808">Transferase</keyword>
<keyword evidence="11" id="KW-0443">Lipid metabolism</keyword>
<comment type="subcellular location">
    <subcellularLocation>
        <location evidence="2">Membrane</location>
        <topology evidence="2">Multi-pass membrane protein</topology>
    </subcellularLocation>
</comment>
<dbReference type="AlphaFoldDB" id="M2PAA9"/>
<evidence type="ECO:0000256" key="7">
    <source>
        <dbReference type="ARBA" id="ARBA00022516"/>
    </source>
</evidence>
<evidence type="ECO:0000256" key="2">
    <source>
        <dbReference type="ARBA" id="ARBA00004141"/>
    </source>
</evidence>
<evidence type="ECO:0000256" key="1">
    <source>
        <dbReference type="ARBA" id="ARBA00003973"/>
    </source>
</evidence>
<dbReference type="InterPro" id="IPR004570">
    <property type="entry name" value="Phosphatidylglycerol_P_synth"/>
</dbReference>
<keyword evidence="14" id="KW-1208">Phospholipid metabolism</keyword>
<comment type="similarity">
    <text evidence="4 17">Belongs to the CDP-alcohol phosphatidyltransferase class-I family.</text>
</comment>
<keyword evidence="9 18" id="KW-0812">Transmembrane</keyword>
<dbReference type="InterPro" id="IPR048254">
    <property type="entry name" value="CDP_ALCOHOL_P_TRANSF_CS"/>
</dbReference>
<dbReference type="BioCyc" id="ECAT999415-HMP:GTTI-465-MONOMER"/>
<organism evidence="19 20">
    <name type="scientific">Eggerthia catenaformis OT 569 = DSM 20559</name>
    <dbReference type="NCBI Taxonomy" id="999415"/>
    <lineage>
        <taxon>Bacteria</taxon>
        <taxon>Bacillati</taxon>
        <taxon>Bacillota</taxon>
        <taxon>Erysipelotrichia</taxon>
        <taxon>Erysipelotrichales</taxon>
        <taxon>Coprobacillaceae</taxon>
        <taxon>Eggerthia</taxon>
    </lineage>
</organism>
<proteinExistence type="inferred from homology"/>
<evidence type="ECO:0000256" key="15">
    <source>
        <dbReference type="ARBA" id="ARBA00048586"/>
    </source>
</evidence>
<dbReference type="Proteomes" id="UP000011758">
    <property type="component" value="Unassembled WGS sequence"/>
</dbReference>
<keyword evidence="10 18" id="KW-1133">Transmembrane helix</keyword>
<dbReference type="NCBIfam" id="TIGR00560">
    <property type="entry name" value="pgsA"/>
    <property type="match status" value="1"/>
</dbReference>
<evidence type="ECO:0000256" key="18">
    <source>
        <dbReference type="SAM" id="Phobius"/>
    </source>
</evidence>
<evidence type="ECO:0000256" key="10">
    <source>
        <dbReference type="ARBA" id="ARBA00022989"/>
    </source>
</evidence>